<protein>
    <recommendedName>
        <fullName evidence="3">Pyrroline-5-carboxylate reductase catalytic N-terminal domain-containing protein</fullName>
    </recommendedName>
</protein>
<dbReference type="EMBL" id="MUYV01000004">
    <property type="protein sequence ID" value="OOS25857.1"/>
    <property type="molecule type" value="Genomic_DNA"/>
</dbReference>
<organism evidence="1 2">
    <name type="scientific">Moraxella porci DSM 25326</name>
    <dbReference type="NCBI Taxonomy" id="573983"/>
    <lineage>
        <taxon>Bacteria</taxon>
        <taxon>Pseudomonadati</taxon>
        <taxon>Pseudomonadota</taxon>
        <taxon>Gammaproteobacteria</taxon>
        <taxon>Moraxellales</taxon>
        <taxon>Moraxellaceae</taxon>
        <taxon>Moraxella</taxon>
    </lineage>
</organism>
<dbReference type="InterPro" id="IPR036291">
    <property type="entry name" value="NAD(P)-bd_dom_sf"/>
</dbReference>
<proteinExistence type="predicted"/>
<dbReference type="AlphaFoldDB" id="A0A1T0CU47"/>
<gene>
    <name evidence="1" type="ORF">B0681_04045</name>
</gene>
<evidence type="ECO:0000313" key="2">
    <source>
        <dbReference type="Proteomes" id="UP000190683"/>
    </source>
</evidence>
<dbReference type="Gene3D" id="3.40.50.720">
    <property type="entry name" value="NAD(P)-binding Rossmann-like Domain"/>
    <property type="match status" value="1"/>
</dbReference>
<evidence type="ECO:0000313" key="1">
    <source>
        <dbReference type="EMBL" id="OOS25857.1"/>
    </source>
</evidence>
<keyword evidence="2" id="KW-1185">Reference proteome</keyword>
<dbReference type="PANTHER" id="PTHR14239">
    <property type="entry name" value="DUDULIN-RELATED"/>
    <property type="match status" value="1"/>
</dbReference>
<dbReference type="STRING" id="573983.B0681_04045"/>
<sequence length="194" mass="20562">MNISIIGQGNMASAIKSHLQDAGHMVTLIGRDVPDTLDSLVILAIPYAAHQQFVADHQAKLSDKIIIDISNPVNFQTLDTLVVPQGESAASLLQQALPSSRILKAFNTTSAFMLNAKKVADRDAPTVLIAGDDADAKHTLITALQDSSLNAVDVGSLQQAKQLEALGMLQMYLVKNGITVKTGGFSLLGLTSDK</sequence>
<dbReference type="RefSeq" id="WP_078317473.1">
    <property type="nucleotide sequence ID" value="NZ_MUYV01000004.1"/>
</dbReference>
<evidence type="ECO:0008006" key="3">
    <source>
        <dbReference type="Google" id="ProtNLM"/>
    </source>
</evidence>
<dbReference type="Proteomes" id="UP000190683">
    <property type="component" value="Unassembled WGS sequence"/>
</dbReference>
<dbReference type="SUPFAM" id="SSF51735">
    <property type="entry name" value="NAD(P)-binding Rossmann-fold domains"/>
    <property type="match status" value="1"/>
</dbReference>
<comment type="caution">
    <text evidence="1">The sequence shown here is derived from an EMBL/GenBank/DDBJ whole genome shotgun (WGS) entry which is preliminary data.</text>
</comment>
<accession>A0A1T0CU47</accession>
<dbReference type="InterPro" id="IPR051267">
    <property type="entry name" value="STEAP_metalloreductase"/>
</dbReference>
<reference evidence="1 2" key="1">
    <citation type="submission" date="2017-02" db="EMBL/GenBank/DDBJ databases">
        <title>Draft genome sequence of Moraxella porci CCUG 54912T type strain.</title>
        <authorList>
            <person name="Salva-Serra F."/>
            <person name="Engstrom-Jakobsson H."/>
            <person name="Thorell K."/>
            <person name="Jaen-Luchoro D."/>
            <person name="Gonzales-Siles L."/>
            <person name="Karlsson R."/>
            <person name="Yazdan S."/>
            <person name="Boulund F."/>
            <person name="Johnning A."/>
            <person name="Engstrand L."/>
            <person name="Kristiansson E."/>
            <person name="Moore E."/>
        </authorList>
    </citation>
    <scope>NUCLEOTIDE SEQUENCE [LARGE SCALE GENOMIC DNA]</scope>
    <source>
        <strain evidence="1 2">CCUG 54912</strain>
    </source>
</reference>
<name>A0A1T0CU47_9GAMM</name>